<keyword evidence="1" id="KW-0805">Transcription regulation</keyword>
<evidence type="ECO:0000256" key="3">
    <source>
        <dbReference type="ARBA" id="ARBA00023163"/>
    </source>
</evidence>
<dbReference type="Proteomes" id="UP000831947">
    <property type="component" value="Chromosome"/>
</dbReference>
<proteinExistence type="predicted"/>
<accession>A0ABY4PCV1</accession>
<dbReference type="Pfam" id="PF01381">
    <property type="entry name" value="HTH_3"/>
    <property type="match status" value="1"/>
</dbReference>
<reference evidence="5 6" key="1">
    <citation type="journal article" date="2022" name="Int. J. Syst. Evol. Microbiol.">
        <title>Apilactobacillus apisilvae sp. nov., Nicolia spurrieriana gen. nov. sp. nov., Bombilactobacillus folatiphilus sp. nov. and Bombilactobacillus thymidiniphilus sp. nov., four new lactic acid bacterial isolates from stingless bees Tetragonula carbonaria and Austroplebeia australis.</title>
        <authorList>
            <person name="Oliphant S.A."/>
            <person name="Watson-Haigh N.S."/>
            <person name="Sumby K.M."/>
            <person name="Gardner J."/>
            <person name="Groom S."/>
            <person name="Jiranek V."/>
        </authorList>
    </citation>
    <scope>NUCLEOTIDE SEQUENCE [LARGE SCALE GENOMIC DNA]</scope>
    <source>
        <strain evidence="5 6">SG4_A1</strain>
    </source>
</reference>
<dbReference type="Pfam" id="PF00717">
    <property type="entry name" value="Peptidase_S24"/>
    <property type="match status" value="1"/>
</dbReference>
<sequence>MNRNILGPVIRKLRIQKGLKQVNLSKLTGFNQNTISNHENQNRSLTEMDIRIYARALGVTPQDLFDICQYNTDVKTITPTMSYNYFATGISAGFPESVDPFTTEDTKRLQLPKEILGKYSDNPNIFFTRVNGESMNNVLENGSLIAILRVNNFSDLHNGDIVVFQDENDLAVKRFMNNVKQQTVTFSPDSSDAQFLPLSYHYNEVNNLRIIGKVVVNITSM</sequence>
<dbReference type="InterPro" id="IPR010982">
    <property type="entry name" value="Lambda_DNA-bd_dom_sf"/>
</dbReference>
<dbReference type="EMBL" id="CP093365">
    <property type="protein sequence ID" value="UQS83522.1"/>
    <property type="molecule type" value="Genomic_DNA"/>
</dbReference>
<dbReference type="RefSeq" id="WP_249512748.1">
    <property type="nucleotide sequence ID" value="NZ_CP093365.1"/>
</dbReference>
<keyword evidence="2" id="KW-0238">DNA-binding</keyword>
<dbReference type="CDD" id="cd00093">
    <property type="entry name" value="HTH_XRE"/>
    <property type="match status" value="1"/>
</dbReference>
<evidence type="ECO:0000259" key="4">
    <source>
        <dbReference type="PROSITE" id="PS50943"/>
    </source>
</evidence>
<evidence type="ECO:0000313" key="6">
    <source>
        <dbReference type="Proteomes" id="UP000831947"/>
    </source>
</evidence>
<dbReference type="InterPro" id="IPR036286">
    <property type="entry name" value="LexA/Signal_pep-like_sf"/>
</dbReference>
<name>A0ABY4PCV1_9LACO</name>
<dbReference type="SUPFAM" id="SSF47413">
    <property type="entry name" value="lambda repressor-like DNA-binding domains"/>
    <property type="match status" value="1"/>
</dbReference>
<gene>
    <name evidence="5" type="ORF">MOO47_07065</name>
</gene>
<dbReference type="PANTHER" id="PTHR40661:SF1">
    <property type="entry name" value="HTH CRO_C1-TYPE DOMAIN-CONTAINING PROTEIN"/>
    <property type="match status" value="1"/>
</dbReference>
<evidence type="ECO:0000256" key="1">
    <source>
        <dbReference type="ARBA" id="ARBA00023015"/>
    </source>
</evidence>
<dbReference type="InterPro" id="IPR001387">
    <property type="entry name" value="Cro/C1-type_HTH"/>
</dbReference>
<dbReference type="SUPFAM" id="SSF51306">
    <property type="entry name" value="LexA/Signal peptidase"/>
    <property type="match status" value="1"/>
</dbReference>
<evidence type="ECO:0000256" key="2">
    <source>
        <dbReference type="ARBA" id="ARBA00023125"/>
    </source>
</evidence>
<dbReference type="SMART" id="SM00530">
    <property type="entry name" value="HTH_XRE"/>
    <property type="match status" value="1"/>
</dbReference>
<evidence type="ECO:0000313" key="5">
    <source>
        <dbReference type="EMBL" id="UQS83522.1"/>
    </source>
</evidence>
<keyword evidence="3" id="KW-0804">Transcription</keyword>
<dbReference type="InterPro" id="IPR015927">
    <property type="entry name" value="Peptidase_S24_S26A/B/C"/>
</dbReference>
<protein>
    <submittedName>
        <fullName evidence="5">XRE family transcriptional regulator</fullName>
    </submittedName>
</protein>
<dbReference type="PROSITE" id="PS50943">
    <property type="entry name" value="HTH_CROC1"/>
    <property type="match status" value="1"/>
</dbReference>
<dbReference type="Gene3D" id="1.10.260.40">
    <property type="entry name" value="lambda repressor-like DNA-binding domains"/>
    <property type="match status" value="1"/>
</dbReference>
<feature type="domain" description="HTH cro/C1-type" evidence="4">
    <location>
        <begin position="10"/>
        <end position="64"/>
    </location>
</feature>
<keyword evidence="6" id="KW-1185">Reference proteome</keyword>
<dbReference type="PANTHER" id="PTHR40661">
    <property type="match status" value="1"/>
</dbReference>
<organism evidence="5 6">
    <name type="scientific">Bombilactobacillus thymidiniphilus</name>
    <dbReference type="NCBI Taxonomy" id="2923363"/>
    <lineage>
        <taxon>Bacteria</taxon>
        <taxon>Bacillati</taxon>
        <taxon>Bacillota</taxon>
        <taxon>Bacilli</taxon>
        <taxon>Lactobacillales</taxon>
        <taxon>Lactobacillaceae</taxon>
        <taxon>Bombilactobacillus</taxon>
    </lineage>
</organism>
<dbReference type="Gene3D" id="2.10.109.10">
    <property type="entry name" value="Umud Fragment, subunit A"/>
    <property type="match status" value="1"/>
</dbReference>
<dbReference type="CDD" id="cd06462">
    <property type="entry name" value="Peptidase_S24_S26"/>
    <property type="match status" value="1"/>
</dbReference>